<dbReference type="InterPro" id="IPR030395">
    <property type="entry name" value="GP_PDE_dom"/>
</dbReference>
<feature type="signal peptide" evidence="1">
    <location>
        <begin position="1"/>
        <end position="23"/>
    </location>
</feature>
<evidence type="ECO:0000313" key="4">
    <source>
        <dbReference type="Proteomes" id="UP000606494"/>
    </source>
</evidence>
<evidence type="ECO:0000256" key="1">
    <source>
        <dbReference type="SAM" id="SignalP"/>
    </source>
</evidence>
<proteinExistence type="predicted"/>
<dbReference type="Proteomes" id="UP000606494">
    <property type="component" value="Unassembled WGS sequence"/>
</dbReference>
<protein>
    <submittedName>
        <fullName evidence="3">Glycerophosphodiester phosphodiesterase</fullName>
    </submittedName>
</protein>
<dbReference type="RefSeq" id="WP_190309998.1">
    <property type="nucleotide sequence ID" value="NZ_JACNYK010000004.1"/>
</dbReference>
<dbReference type="PANTHER" id="PTHR46211">
    <property type="entry name" value="GLYCEROPHOSPHORYL DIESTER PHOSPHODIESTERASE"/>
    <property type="match status" value="1"/>
</dbReference>
<organism evidence="3 4">
    <name type="scientific">Sphingobacterium arenae</name>
    <dbReference type="NCBI Taxonomy" id="1280598"/>
    <lineage>
        <taxon>Bacteria</taxon>
        <taxon>Pseudomonadati</taxon>
        <taxon>Bacteroidota</taxon>
        <taxon>Sphingobacteriia</taxon>
        <taxon>Sphingobacteriales</taxon>
        <taxon>Sphingobacteriaceae</taxon>
        <taxon>Sphingobacterium</taxon>
    </lineage>
</organism>
<dbReference type="CDD" id="cd08556">
    <property type="entry name" value="GDPD"/>
    <property type="match status" value="1"/>
</dbReference>
<reference evidence="3 4" key="1">
    <citation type="submission" date="2020-08" db="EMBL/GenBank/DDBJ databases">
        <title>Sphingobacterium sp. DN00404 isolated from aquaculture water.</title>
        <authorList>
            <person name="Zhang M."/>
        </authorList>
    </citation>
    <scope>NUCLEOTIDE SEQUENCE [LARGE SCALE GENOMIC DNA]</scope>
    <source>
        <strain evidence="3 4">KCTC 32294</strain>
    </source>
</reference>
<dbReference type="Gene3D" id="3.20.20.190">
    <property type="entry name" value="Phosphatidylinositol (PI) phosphodiesterase"/>
    <property type="match status" value="1"/>
</dbReference>
<gene>
    <name evidence="3" type="ORF">H8B17_14760</name>
</gene>
<feature type="chain" id="PRO_5046973927" evidence="1">
    <location>
        <begin position="24"/>
        <end position="275"/>
    </location>
</feature>
<name>A0ABR7Y6B5_9SPHI</name>
<dbReference type="Pfam" id="PF03009">
    <property type="entry name" value="GDPD"/>
    <property type="match status" value="1"/>
</dbReference>
<evidence type="ECO:0000313" key="3">
    <source>
        <dbReference type="EMBL" id="MBD1426843.1"/>
    </source>
</evidence>
<dbReference type="PROSITE" id="PS51704">
    <property type="entry name" value="GP_PDE"/>
    <property type="match status" value="1"/>
</dbReference>
<evidence type="ECO:0000259" key="2">
    <source>
        <dbReference type="PROSITE" id="PS51704"/>
    </source>
</evidence>
<dbReference type="InterPro" id="IPR017946">
    <property type="entry name" value="PLC-like_Pdiesterase_TIM-brl"/>
</dbReference>
<keyword evidence="4" id="KW-1185">Reference proteome</keyword>
<dbReference type="EMBL" id="JACNYK010000004">
    <property type="protein sequence ID" value="MBD1426843.1"/>
    <property type="molecule type" value="Genomic_DNA"/>
</dbReference>
<feature type="domain" description="GP-PDE" evidence="2">
    <location>
        <begin position="28"/>
        <end position="265"/>
    </location>
</feature>
<accession>A0ABR7Y6B5</accession>
<dbReference type="PANTHER" id="PTHR46211:SF1">
    <property type="entry name" value="GLYCEROPHOSPHODIESTER PHOSPHODIESTERASE, CYTOPLASMIC"/>
    <property type="match status" value="1"/>
</dbReference>
<sequence>MKYLHFVFLLLIMTSFHPSNSFAQQKEVKIFAHRGGAYEYDENTMYAFQESYKQGARGFELDIRLTKDKHLVLIHDPSMKRTVGIDRPIEDLTLKEVKERRTLKGNPIPTLEEAVAFFKDKPGLYIEFEMKTQKPEYDEETLKYYCDQVYSKVYKSIPQGSDYVLTSFDKRPLRYLKTNHAEANLVLLKSEGLSEDLMAEANKLDISRIGCRLEGTTRDMVKKARKEGFKITLWPGRNVEDFLLGVMLEPDGLCTDVPVEVMTWVKENAPWITIK</sequence>
<keyword evidence="1" id="KW-0732">Signal</keyword>
<comment type="caution">
    <text evidence="3">The sequence shown here is derived from an EMBL/GenBank/DDBJ whole genome shotgun (WGS) entry which is preliminary data.</text>
</comment>
<dbReference type="SUPFAM" id="SSF51695">
    <property type="entry name" value="PLC-like phosphodiesterases"/>
    <property type="match status" value="1"/>
</dbReference>